<gene>
    <name evidence="2" type="ORF">LBRM2904_17.0630</name>
</gene>
<feature type="region of interest" description="Disordered" evidence="1">
    <location>
        <begin position="632"/>
        <end position="652"/>
    </location>
</feature>
<feature type="region of interest" description="Disordered" evidence="1">
    <location>
        <begin position="90"/>
        <end position="145"/>
    </location>
</feature>
<feature type="compositionally biased region" description="Polar residues" evidence="1">
    <location>
        <begin position="249"/>
        <end position="262"/>
    </location>
</feature>
<sequence>MSRFPNFRRDSDFRRDEESSKSMSQVQARPAICLDTSLSFISTASVLAGTTSGPASPLLGPLSCESINDVCNSGAAVSSPALFHTRDPNVEASEQHRLQSLKATRSRTISGSRSVHSSSRPYSKQQQSQHQHHHHPLSLSSCSPSVNRDYHAHSRLQRAEQAHCLTSEADCSKLEVLESEATVLTRPSDPRPYSTGADVEPGVHSQRVMSATVSPVPRHAVTLSHDFEGVVSIPVSEGAEKYDEEASRGGSSTYAAPTNGSEKSIVDHDARAEDHEDDATSPPRTTPPPRRAFVLSRRCSGTDVEGDALIDNAHPPRPAAEGVERRGSTRMVPVDFAADAPRGSTVLVMDNGDEDEECACRNDKSAATIIAHPFAAADAPLAEDPAVLPLTLPVSRLAHGVVMEGTEKDMHRSSAFTARRASAAERDSVSSHRGRLSSAGSSMMSPMPRPVPHSTQTTAASPRLSPARAREGLDEKVVMAVRAVRDDAGDTTEQQQQHWAGTKVIPANDAANASVHATTTTAATAASTTQDLVSFRMHSCILPGSSTLESELQAVPTIPTQLDATTALTTTADDEPASVTPLSSLTMLNSVAGPSLSVTTAAMSSLWLVSGSTPTPLRRLRDRDREVSTTLDVQEGERKEVSKGSDSAPDQTERVLKLVDDASTAAVTTPETRAELHGNVNSSSAPADNSVEAEQPLTTAVDAQRPRRSSAPQYTTARLATSPSIAAPSFSPEPARPQAEAHRPSSPCLTAGTDASISIQLNPLPSNNDAVAPADPRPLPFPEAATTQHRYCTATPPPFAIAGTHCRLADTASSMSSPSSTESARVSEEVKELVKRAQAEVCRTRESLLSTLRDHRASFHLSEPSPTPKDTTSATVLTVLAQSTAAASTTACASPSVSPMPTRSLLLPTALVTAAESSTPPSTALTTVSVPTTRTSGDWRSAAVALRPQLRAAADAILRRLQGYDARDHGVLPMETVVRVTYFVITRRQMPPATWSLRTAEGTLAVTPMQTSMAASGGGATPRSESAQLSSPNVESCRAALLSGVPLGRQLSSSEAGGPRRCVAAASHRVFETPCQQRFSLNAYDATTRAGVNGSPFSSSRPVGQTRPRDSSELGAAANDEDETARAECRGRPATCISPSRTLEHVMTLQQRRAEEGLYLQFYLTVLEAFKQVFGERYAWRHLGATNASRHDCTITVAQPAQKRRRTNNAPASERSDHRGQAYLTRVEVDAEEVQLEVTNEFNDVTEPLETLFPRLRQQYALIQREKRDSAVTPTMSLAANTSDLLTAEPARTEATAAAMGLANRPPPLDVLVYYRTFIESLREL</sequence>
<feature type="region of interest" description="Disordered" evidence="1">
    <location>
        <begin position="411"/>
        <end position="466"/>
    </location>
</feature>
<dbReference type="VEuPathDB" id="TriTrypDB:LbrM.17.0410"/>
<dbReference type="KEGG" id="lbz:LBRM_17_0410"/>
<evidence type="ECO:0000313" key="3">
    <source>
        <dbReference type="Proteomes" id="UP000319462"/>
    </source>
</evidence>
<protein>
    <submittedName>
        <fullName evidence="2">Hypothetical_protein</fullName>
    </submittedName>
</protein>
<evidence type="ECO:0000313" key="2">
    <source>
        <dbReference type="EMBL" id="SYZ64523.1"/>
    </source>
</evidence>
<feature type="compositionally biased region" description="Low complexity" evidence="1">
    <location>
        <begin position="106"/>
        <end position="129"/>
    </location>
</feature>
<feature type="compositionally biased region" description="Basic and acidic residues" evidence="1">
    <location>
        <begin position="7"/>
        <end position="20"/>
    </location>
</feature>
<feature type="compositionally biased region" description="Basic and acidic residues" evidence="1">
    <location>
        <begin position="264"/>
        <end position="274"/>
    </location>
</feature>
<name>A0A3P3Z2S6_LEIBR</name>
<feature type="compositionally biased region" description="Polar residues" evidence="1">
    <location>
        <begin position="710"/>
        <end position="724"/>
    </location>
</feature>
<feature type="region of interest" description="Disordered" evidence="1">
    <location>
        <begin position="239"/>
        <end position="291"/>
    </location>
</feature>
<reference evidence="2 3" key="1">
    <citation type="submission" date="2018-09" db="EMBL/GenBank/DDBJ databases">
        <authorList>
            <person name="Peiro R."/>
            <person name="Begona"/>
            <person name="Cbmso G."/>
            <person name="Lopez M."/>
            <person name="Gonzalez S."/>
        </authorList>
    </citation>
    <scope>NUCLEOTIDE SEQUENCE [LARGE SCALE GENOMIC DNA]</scope>
</reference>
<dbReference type="RefSeq" id="XP_001563809.1">
    <property type="nucleotide sequence ID" value="XM_001563759.1"/>
</dbReference>
<feature type="compositionally biased region" description="Low complexity" evidence="1">
    <location>
        <begin position="437"/>
        <end position="446"/>
    </location>
</feature>
<proteinExistence type="predicted"/>
<organism evidence="2 3">
    <name type="scientific">Leishmania braziliensis MHOM/BR/75/M2904</name>
    <dbReference type="NCBI Taxonomy" id="420245"/>
    <lineage>
        <taxon>Eukaryota</taxon>
        <taxon>Discoba</taxon>
        <taxon>Euglenozoa</taxon>
        <taxon>Kinetoplastea</taxon>
        <taxon>Metakinetoplastina</taxon>
        <taxon>Trypanosomatida</taxon>
        <taxon>Trypanosomatidae</taxon>
        <taxon>Leishmaniinae</taxon>
        <taxon>Leishmania</taxon>
        <taxon>Leishmania braziliensis species complex</taxon>
    </lineage>
</organism>
<dbReference type="Proteomes" id="UP000319462">
    <property type="component" value="Chromosome 17"/>
</dbReference>
<accession>A0A3P3Z2S6</accession>
<feature type="region of interest" description="Disordered" evidence="1">
    <location>
        <begin position="1"/>
        <end position="28"/>
    </location>
</feature>
<feature type="region of interest" description="Disordered" evidence="1">
    <location>
        <begin position="305"/>
        <end position="327"/>
    </location>
</feature>
<feature type="region of interest" description="Disordered" evidence="1">
    <location>
        <begin position="672"/>
        <end position="752"/>
    </location>
</feature>
<feature type="region of interest" description="Disordered" evidence="1">
    <location>
        <begin position="1199"/>
        <end position="1220"/>
    </location>
</feature>
<dbReference type="EMBL" id="LS997616">
    <property type="protein sequence ID" value="SYZ64523.1"/>
    <property type="molecule type" value="Genomic_DNA"/>
</dbReference>
<feature type="region of interest" description="Disordered" evidence="1">
    <location>
        <begin position="1090"/>
        <end position="1127"/>
    </location>
</feature>
<evidence type="ECO:0000256" key="1">
    <source>
        <dbReference type="SAM" id="MobiDB-lite"/>
    </source>
</evidence>